<dbReference type="PANTHER" id="PTHR39639">
    <property type="entry name" value="CHROMOSOME 16, WHOLE GENOME SHOTGUN SEQUENCE"/>
    <property type="match status" value="1"/>
</dbReference>
<feature type="domain" description="GmrSD restriction endonucleases N-terminal" evidence="1">
    <location>
        <begin position="48"/>
        <end position="222"/>
    </location>
</feature>
<dbReference type="AlphaFoldDB" id="A0A558GGB0"/>
<name>A0A558GGB0_9CORY</name>
<evidence type="ECO:0000259" key="1">
    <source>
        <dbReference type="Pfam" id="PF03235"/>
    </source>
</evidence>
<dbReference type="PANTHER" id="PTHR39639:SF1">
    <property type="entry name" value="DUF262 DOMAIN-CONTAINING PROTEIN"/>
    <property type="match status" value="1"/>
</dbReference>
<dbReference type="Pfam" id="PF03235">
    <property type="entry name" value="GmrSD_N"/>
    <property type="match status" value="1"/>
</dbReference>
<reference evidence="2 3" key="1">
    <citation type="submission" date="2019-07" db="EMBL/GenBank/DDBJ databases">
        <title>Draft genome of C. aurimucosum strain 14-2523.</title>
        <authorList>
            <person name="Pacheco L.G.C."/>
            <person name="Aguiar E.R.G.R."/>
            <person name="Navas J."/>
            <person name="Santos C.S."/>
            <person name="Rocha D.J.P.G."/>
        </authorList>
    </citation>
    <scope>NUCLEOTIDE SEQUENCE [LARGE SCALE GENOMIC DNA]</scope>
    <source>
        <strain evidence="2 3">14-2523</strain>
    </source>
</reference>
<organism evidence="2 3">
    <name type="scientific">Corynebacterium aurimucosum</name>
    <dbReference type="NCBI Taxonomy" id="169292"/>
    <lineage>
        <taxon>Bacteria</taxon>
        <taxon>Bacillati</taxon>
        <taxon>Actinomycetota</taxon>
        <taxon>Actinomycetes</taxon>
        <taxon>Mycobacteriales</taxon>
        <taxon>Corynebacteriaceae</taxon>
        <taxon>Corynebacterium</taxon>
    </lineage>
</organism>
<comment type="caution">
    <text evidence="2">The sequence shown here is derived from an EMBL/GenBank/DDBJ whole genome shotgun (WGS) entry which is preliminary data.</text>
</comment>
<dbReference type="Proteomes" id="UP000320531">
    <property type="component" value="Unassembled WGS sequence"/>
</dbReference>
<evidence type="ECO:0000313" key="2">
    <source>
        <dbReference type="EMBL" id="TVU55895.1"/>
    </source>
</evidence>
<dbReference type="EMBL" id="VMTY01000060">
    <property type="protein sequence ID" value="TVU55895.1"/>
    <property type="molecule type" value="Genomic_DNA"/>
</dbReference>
<dbReference type="InterPro" id="IPR004919">
    <property type="entry name" value="GmrSD_N"/>
</dbReference>
<evidence type="ECO:0000313" key="3">
    <source>
        <dbReference type="Proteomes" id="UP000320531"/>
    </source>
</evidence>
<proteinExistence type="predicted"/>
<gene>
    <name evidence="2" type="ORF">FQK23_11610</name>
</gene>
<sequence length="393" mass="43986">MAAFASLQYSTEPAVEQIGEDILVNAVKARSQEVRAATTSYSVRELRSMFEEGQINIRPEFQRTFRWTKEQKSSLIESMLLSIPLPSIFVSEDFEGDWDVVDGVQRLSTIFSFMGMSFPKSDEFLEQNDPIEESEEGPLGELGGEPQFSLEPFSLTKLEHLVEAEGLSWAELPRALKRKLETTRIDVTMLESTSSAEAKYNLFLRLNSGASLTQQELRNCLLLMVNPTFFKVVKECAQNSDFLELVQLSSRKSKQAFSDELVLRFFMQTEFSGDTSSLREDFGEYLTAWAKGAAMRNEASYSPDADLFGRTVSLVLSAGGSDALRRLADDGKTRRGPASNAAFEFVMSGVANEIDFWESEPVLLRRLLTSFGLPKSSGGMWDQALMHVTVSPR</sequence>
<protein>
    <submittedName>
        <fullName evidence="2">DUF262 domain-containing protein</fullName>
    </submittedName>
</protein>
<accession>A0A558GGB0</accession>